<keyword evidence="2" id="KW-0472">Membrane</keyword>
<organism evidence="4 5">
    <name type="scientific">Crocodylus porosus</name>
    <name type="common">Saltwater crocodile</name>
    <name type="synonym">Estuarine crocodile</name>
    <dbReference type="NCBI Taxonomy" id="8502"/>
    <lineage>
        <taxon>Eukaryota</taxon>
        <taxon>Metazoa</taxon>
        <taxon>Chordata</taxon>
        <taxon>Craniata</taxon>
        <taxon>Vertebrata</taxon>
        <taxon>Euteleostomi</taxon>
        <taxon>Archelosauria</taxon>
        <taxon>Archosauria</taxon>
        <taxon>Crocodylia</taxon>
        <taxon>Longirostres</taxon>
        <taxon>Crocodylidae</taxon>
        <taxon>Crocodylus</taxon>
    </lineage>
</organism>
<dbReference type="AlphaFoldDB" id="A0A7M4EJR9"/>
<proteinExistence type="predicted"/>
<keyword evidence="2" id="KW-1133">Transmembrane helix</keyword>
<feature type="region of interest" description="Disordered" evidence="1">
    <location>
        <begin position="311"/>
        <end position="340"/>
    </location>
</feature>
<evidence type="ECO:0000256" key="2">
    <source>
        <dbReference type="SAM" id="Phobius"/>
    </source>
</evidence>
<accession>A0A7M4EJR9</accession>
<feature type="compositionally biased region" description="Polar residues" evidence="1">
    <location>
        <begin position="35"/>
        <end position="67"/>
    </location>
</feature>
<feature type="compositionally biased region" description="Low complexity" evidence="1">
    <location>
        <begin position="19"/>
        <end position="34"/>
    </location>
</feature>
<dbReference type="OMA" id="EYPSEPV"/>
<dbReference type="PANTHER" id="PTHR45427:SF1">
    <property type="entry name" value="MUCIN-15"/>
    <property type="match status" value="1"/>
</dbReference>
<dbReference type="PANTHER" id="PTHR45427">
    <property type="entry name" value="MUCIN-15"/>
    <property type="match status" value="1"/>
</dbReference>
<reference evidence="4" key="1">
    <citation type="submission" date="2025-08" db="UniProtKB">
        <authorList>
            <consortium name="Ensembl"/>
        </authorList>
    </citation>
    <scope>IDENTIFICATION</scope>
</reference>
<keyword evidence="2" id="KW-0812">Transmembrane</keyword>
<evidence type="ECO:0000256" key="3">
    <source>
        <dbReference type="SAM" id="SignalP"/>
    </source>
</evidence>
<keyword evidence="5" id="KW-1185">Reference proteome</keyword>
<sequence length="340" mass="36821">MQTSCGIIFILLLASLQGSRSNGNSTTSNISSTTKVPPTTQGTLNKTRPPGTTDNTLPVVHHTTSPTTNENAVMRNTIAENNTQSNSRAQNMTTGIRLFSTLHVMETTRNSTSISVTNSNRILSSSATSRTLNNTMTASTIHITGNESPKTTNHFITVTYNLSSTTVLSNKHPLVNPTEPIPTNGSPTTLSTSKSDHPTIDFKTISHATSVHQNLTNSSTVSSYPKETSKGRGLITKHYNGEIVFGATVGTFLGFALIGLIGYVMCRKRKSEPFCHQRLYDDTRSDPVLRLDNSPGSYDLNFGDLSYYNPSTTMSEGQDSRGRLDDSIPMNDMASSQPSM</sequence>
<evidence type="ECO:0000313" key="5">
    <source>
        <dbReference type="Proteomes" id="UP000594220"/>
    </source>
</evidence>
<feature type="signal peptide" evidence="3">
    <location>
        <begin position="1"/>
        <end position="21"/>
    </location>
</feature>
<feature type="compositionally biased region" description="Polar residues" evidence="1">
    <location>
        <begin position="181"/>
        <end position="193"/>
    </location>
</feature>
<protein>
    <submittedName>
        <fullName evidence="4">Mucin 15, cell surface associated</fullName>
    </submittedName>
</protein>
<name>A0A7M4EJR9_CROPO</name>
<gene>
    <name evidence="4" type="primary">MUC15</name>
</gene>
<dbReference type="GeneTree" id="ENSGT00390000001698"/>
<evidence type="ECO:0000313" key="4">
    <source>
        <dbReference type="Ensembl" id="ENSCPRP00005010830.1"/>
    </source>
</evidence>
<evidence type="ECO:0000256" key="1">
    <source>
        <dbReference type="SAM" id="MobiDB-lite"/>
    </source>
</evidence>
<feature type="region of interest" description="Disordered" evidence="1">
    <location>
        <begin position="173"/>
        <end position="195"/>
    </location>
</feature>
<dbReference type="Ensembl" id="ENSCPRT00005012775.1">
    <property type="protein sequence ID" value="ENSCPRP00005010830.1"/>
    <property type="gene ID" value="ENSCPRG00005007732.1"/>
</dbReference>
<dbReference type="InterPro" id="IPR031371">
    <property type="entry name" value="Mucin-15"/>
</dbReference>
<dbReference type="Proteomes" id="UP000594220">
    <property type="component" value="Unplaced"/>
</dbReference>
<keyword evidence="3" id="KW-0732">Signal</keyword>
<feature type="transmembrane region" description="Helical" evidence="2">
    <location>
        <begin position="243"/>
        <end position="264"/>
    </location>
</feature>
<feature type="chain" id="PRO_5029500752" evidence="3">
    <location>
        <begin position="22"/>
        <end position="340"/>
    </location>
</feature>
<reference evidence="4" key="2">
    <citation type="submission" date="2025-09" db="UniProtKB">
        <authorList>
            <consortium name="Ensembl"/>
        </authorList>
    </citation>
    <scope>IDENTIFICATION</scope>
</reference>
<feature type="region of interest" description="Disordered" evidence="1">
    <location>
        <begin position="19"/>
        <end position="67"/>
    </location>
</feature>
<dbReference type="Pfam" id="PF15672">
    <property type="entry name" value="Mucin15"/>
    <property type="match status" value="1"/>
</dbReference>